<feature type="domain" description="Competence protein CoiA-like N-terminal" evidence="2">
    <location>
        <begin position="15"/>
        <end position="58"/>
    </location>
</feature>
<dbReference type="EMBL" id="JBHTON010000004">
    <property type="protein sequence ID" value="MFD1484030.1"/>
    <property type="molecule type" value="Genomic_DNA"/>
</dbReference>
<evidence type="ECO:0000259" key="1">
    <source>
        <dbReference type="Pfam" id="PF06054"/>
    </source>
</evidence>
<name>A0ABW4E692_9LACO</name>
<dbReference type="Pfam" id="PF25164">
    <property type="entry name" value="CoiA_N"/>
    <property type="match status" value="1"/>
</dbReference>
<proteinExistence type="predicted"/>
<dbReference type="InterPro" id="IPR057253">
    <property type="entry name" value="CoiA-like_N"/>
</dbReference>
<organism evidence="3 4">
    <name type="scientific">Lacticaseibacillus baoqingensis</name>
    <dbReference type="NCBI Taxonomy" id="2486013"/>
    <lineage>
        <taxon>Bacteria</taxon>
        <taxon>Bacillati</taxon>
        <taxon>Bacillota</taxon>
        <taxon>Bacilli</taxon>
        <taxon>Lactobacillales</taxon>
        <taxon>Lactobacillaceae</taxon>
        <taxon>Lacticaseibacillus</taxon>
    </lineage>
</organism>
<evidence type="ECO:0000313" key="3">
    <source>
        <dbReference type="EMBL" id="MFD1484030.1"/>
    </source>
</evidence>
<gene>
    <name evidence="3" type="ORF">ACFQ5J_02035</name>
</gene>
<dbReference type="Pfam" id="PF06054">
    <property type="entry name" value="CoiA_nuc"/>
    <property type="match status" value="1"/>
</dbReference>
<evidence type="ECO:0000313" key="4">
    <source>
        <dbReference type="Proteomes" id="UP001597252"/>
    </source>
</evidence>
<dbReference type="Proteomes" id="UP001597252">
    <property type="component" value="Unassembled WGS sequence"/>
</dbReference>
<dbReference type="InterPro" id="IPR010330">
    <property type="entry name" value="CoiA_nuc"/>
</dbReference>
<reference evidence="4" key="1">
    <citation type="journal article" date="2019" name="Int. J. Syst. Evol. Microbiol.">
        <title>The Global Catalogue of Microorganisms (GCM) 10K type strain sequencing project: providing services to taxonomists for standard genome sequencing and annotation.</title>
        <authorList>
            <consortium name="The Broad Institute Genomics Platform"/>
            <consortium name="The Broad Institute Genome Sequencing Center for Infectious Disease"/>
            <person name="Wu L."/>
            <person name="Ma J."/>
        </authorList>
    </citation>
    <scope>NUCLEOTIDE SEQUENCE [LARGE SCALE GENOMIC DNA]</scope>
    <source>
        <strain evidence="4">CCM 8903</strain>
    </source>
</reference>
<dbReference type="RefSeq" id="WP_125749690.1">
    <property type="nucleotide sequence ID" value="NZ_JBHTON010000004.1"/>
</dbReference>
<protein>
    <submittedName>
        <fullName evidence="3">Competence protein CoiA</fullName>
    </submittedName>
</protein>
<comment type="caution">
    <text evidence="3">The sequence shown here is derived from an EMBL/GenBank/DDBJ whole genome shotgun (WGS) entry which is preliminary data.</text>
</comment>
<accession>A0ABW4E692</accession>
<evidence type="ECO:0000259" key="2">
    <source>
        <dbReference type="Pfam" id="PF25164"/>
    </source>
</evidence>
<feature type="domain" description="Competence protein CoiA nuclease-like" evidence="1">
    <location>
        <begin position="63"/>
        <end position="172"/>
    </location>
</feature>
<keyword evidence="4" id="KW-1185">Reference proteome</keyword>
<sequence>MFVAMDERAQLVTLVTHEQAAKLRQHQFVCPACRRLVRIKNGAVLPAHFAHVGPACQAASEGESDDHLRGKRWLAELGMKLGYQVALETYYPQIKQRADVVWQRLETTMVIEFQCSPLSPQRLAARTRGYHKLGLTVVWVLGPRYYSKRPGMMQARFLQYSPRYGYHLWFSDGRRFLEVWQLVEQGYLVRRFGADPLRTKRIGVGRSKYSAARMIQNQLHYREPKALALQALAYQQGHHLAGLPWIVHERPLALLGLKVPEWQVRTKFLLTFGDRDISREMFVEFWQAQAAPELTPLIDQGILIDLAARRWLSVLQDAHLLIAIADGWRWCAMPVWYPDLTRKLQALQ</sequence>